<dbReference type="InterPro" id="IPR023214">
    <property type="entry name" value="HAD_sf"/>
</dbReference>
<organism evidence="1 2">
    <name type="scientific">candidate division WWE3 bacterium GW2011_GWC2_44_9</name>
    <dbReference type="NCBI Taxonomy" id="1619125"/>
    <lineage>
        <taxon>Bacteria</taxon>
        <taxon>Katanobacteria</taxon>
    </lineage>
</organism>
<evidence type="ECO:0008006" key="3">
    <source>
        <dbReference type="Google" id="ProtNLM"/>
    </source>
</evidence>
<reference evidence="1 2" key="1">
    <citation type="journal article" date="2015" name="Nature">
        <title>rRNA introns, odd ribosomes, and small enigmatic genomes across a large radiation of phyla.</title>
        <authorList>
            <person name="Brown C.T."/>
            <person name="Hug L.A."/>
            <person name="Thomas B.C."/>
            <person name="Sharon I."/>
            <person name="Castelle C.J."/>
            <person name="Singh A."/>
            <person name="Wilkins M.J."/>
            <person name="Williams K.H."/>
            <person name="Banfield J.F."/>
        </authorList>
    </citation>
    <scope>NUCLEOTIDE SEQUENCE [LARGE SCALE GENOMIC DNA]</scope>
</reference>
<dbReference type="Proteomes" id="UP000034504">
    <property type="component" value="Unassembled WGS sequence"/>
</dbReference>
<dbReference type="InterPro" id="IPR036412">
    <property type="entry name" value="HAD-like_sf"/>
</dbReference>
<comment type="caution">
    <text evidence="1">The sequence shown here is derived from an EMBL/GenBank/DDBJ whole genome shotgun (WGS) entry which is preliminary data.</text>
</comment>
<dbReference type="SUPFAM" id="SSF56784">
    <property type="entry name" value="HAD-like"/>
    <property type="match status" value="1"/>
</dbReference>
<accession>A0A0G1KMZ9</accession>
<evidence type="ECO:0000313" key="2">
    <source>
        <dbReference type="Proteomes" id="UP000034504"/>
    </source>
</evidence>
<name>A0A0G1KMZ9_UNCKA</name>
<dbReference type="PATRIC" id="fig|1619125.3.peg.173"/>
<evidence type="ECO:0000313" key="1">
    <source>
        <dbReference type="EMBL" id="KKT85061.1"/>
    </source>
</evidence>
<dbReference type="Pfam" id="PF12710">
    <property type="entry name" value="HAD"/>
    <property type="match status" value="1"/>
</dbReference>
<sequence>MNKRSVFKHNIIALCYDFDGTLSRHNMQEDTIFKEYGIRPLKFWKEVNLLAKREGYDKTLAYLNKLIYDPVFQKKPLTEARLLGMAHRIKYYPGVESFFPMINRFVEREAKRLGIKVKLEHYIISSGMKAILNGVSIKRYFHEIYACEYEYSKDGQPKCVKMAINETNKTQFLFRINKGYLRLDQDINSHMPEEKRRIPFQNIVYIGDGNSDVPCMAVTIKNGGHAIAVYPPERKAQKKHLGLLRAKRVDHIAPANFKKGSEFAGILELTLKTIIQNIQFNHSVYEQSRES</sequence>
<dbReference type="Gene3D" id="3.40.50.1000">
    <property type="entry name" value="HAD superfamily/HAD-like"/>
    <property type="match status" value="1"/>
</dbReference>
<proteinExistence type="predicted"/>
<gene>
    <name evidence="1" type="ORF">UW82_C0004G0067</name>
</gene>
<dbReference type="EMBL" id="LCJU01000004">
    <property type="protein sequence ID" value="KKT85061.1"/>
    <property type="molecule type" value="Genomic_DNA"/>
</dbReference>
<protein>
    <recommendedName>
        <fullName evidence="3">Haloacid dehalogenase-like hydrolase</fullName>
    </recommendedName>
</protein>
<dbReference type="AlphaFoldDB" id="A0A0G1KMZ9"/>